<keyword evidence="2" id="KW-0645">Protease</keyword>
<dbReference type="SMART" id="SM00848">
    <property type="entry name" value="Inhibitor_I29"/>
    <property type="match status" value="1"/>
</dbReference>
<dbReference type="PANTHER" id="PTHR12411">
    <property type="entry name" value="CYSTEINE PROTEASE FAMILY C1-RELATED"/>
    <property type="match status" value="1"/>
</dbReference>
<dbReference type="Proteomes" id="UP000663864">
    <property type="component" value="Unassembled WGS sequence"/>
</dbReference>
<dbReference type="Proteomes" id="UP000663836">
    <property type="component" value="Unassembled WGS sequence"/>
</dbReference>
<gene>
    <name evidence="11" type="ORF">JBS370_LOCUS23413</name>
    <name evidence="10" type="ORF">ZHD862_LOCUS14258</name>
</gene>
<keyword evidence="3" id="KW-0378">Hydrolase</keyword>
<feature type="domain" description="Peptidase C1A papain C-terminal" evidence="8">
    <location>
        <begin position="197"/>
        <end position="419"/>
    </location>
</feature>
<dbReference type="InterPro" id="IPR039417">
    <property type="entry name" value="Peptidase_C1A_papain-like"/>
</dbReference>
<dbReference type="SUPFAM" id="SSF54001">
    <property type="entry name" value="Cysteine proteinases"/>
    <property type="match status" value="1"/>
</dbReference>
<dbReference type="GO" id="GO:0008234">
    <property type="term" value="F:cysteine-type peptidase activity"/>
    <property type="evidence" value="ECO:0007669"/>
    <property type="project" value="UniProtKB-KW"/>
</dbReference>
<evidence type="ECO:0000313" key="10">
    <source>
        <dbReference type="EMBL" id="CAF1035250.1"/>
    </source>
</evidence>
<dbReference type="InterPro" id="IPR013201">
    <property type="entry name" value="Prot_inhib_I29"/>
</dbReference>
<evidence type="ECO:0000256" key="4">
    <source>
        <dbReference type="ARBA" id="ARBA00022807"/>
    </source>
</evidence>
<proteinExistence type="inferred from homology"/>
<feature type="domain" description="Cathepsin propeptide inhibitor" evidence="9">
    <location>
        <begin position="59"/>
        <end position="116"/>
    </location>
</feature>
<organism evidence="10 12">
    <name type="scientific">Rotaria sordida</name>
    <dbReference type="NCBI Taxonomy" id="392033"/>
    <lineage>
        <taxon>Eukaryota</taxon>
        <taxon>Metazoa</taxon>
        <taxon>Spiralia</taxon>
        <taxon>Gnathifera</taxon>
        <taxon>Rotifera</taxon>
        <taxon>Eurotatoria</taxon>
        <taxon>Bdelloidea</taxon>
        <taxon>Philodinida</taxon>
        <taxon>Philodinidae</taxon>
        <taxon>Rotaria</taxon>
    </lineage>
</organism>
<sequence length="421" mass="48518">MKLYGILFIVIFLISLCTASDELLDRRSLQDYIDSFIDAARFKYQGVLSLNNTVIRRIWSFFKAKYHRSYSSTGEEGARLHIFRDHLKYVLESNLQKLRTFQLELNEFSDWTLAEFNALKKGLNVPASLRRDFIDDESDEDELQRSLSKFYQRHYHARRLKRNLKKRRYKDRRFLIDWFDKFFNKDKDKNKNNTDQQSKVFDWRTKNVVSSIKNQGKCGSCYAFATVAVMETLYAIKTKSQNVIDFSPQQIVDCSSDGNDGCDGGNFPPSVNYLSAKGGKIAINASYPYAEKQQSCRTSGINEIDLGKVEFGAIPLGDEKKMAEALTNYGPIFIGLDADSELFMFYKNGILQIDNCPKRRQDMDHAMTIVGYGYDDALQTPYWIIKNSWGIKWGENGYLRLIKDAGNMCGVASMAYYGKLT</sequence>
<evidence type="ECO:0000313" key="12">
    <source>
        <dbReference type="Proteomes" id="UP000663864"/>
    </source>
</evidence>
<name>A0A814J6K9_9BILA</name>
<keyword evidence="5" id="KW-0865">Zymogen</keyword>
<evidence type="ECO:0000256" key="3">
    <source>
        <dbReference type="ARBA" id="ARBA00022801"/>
    </source>
</evidence>
<dbReference type="AlphaFoldDB" id="A0A814J6K9"/>
<evidence type="ECO:0000256" key="6">
    <source>
        <dbReference type="ARBA" id="ARBA00023157"/>
    </source>
</evidence>
<evidence type="ECO:0000256" key="5">
    <source>
        <dbReference type="ARBA" id="ARBA00023145"/>
    </source>
</evidence>
<evidence type="ECO:0000256" key="7">
    <source>
        <dbReference type="SAM" id="SignalP"/>
    </source>
</evidence>
<dbReference type="InterPro" id="IPR025661">
    <property type="entry name" value="Pept_asp_AS"/>
</dbReference>
<dbReference type="InterPro" id="IPR000169">
    <property type="entry name" value="Pept_cys_AS"/>
</dbReference>
<dbReference type="Pfam" id="PF00112">
    <property type="entry name" value="Peptidase_C1"/>
    <property type="match status" value="1"/>
</dbReference>
<dbReference type="CDD" id="cd02248">
    <property type="entry name" value="Peptidase_C1A"/>
    <property type="match status" value="1"/>
</dbReference>
<evidence type="ECO:0000256" key="2">
    <source>
        <dbReference type="ARBA" id="ARBA00022670"/>
    </source>
</evidence>
<evidence type="ECO:0000259" key="9">
    <source>
        <dbReference type="SMART" id="SM00848"/>
    </source>
</evidence>
<dbReference type="InterPro" id="IPR013128">
    <property type="entry name" value="Peptidase_C1A"/>
</dbReference>
<dbReference type="SMART" id="SM00645">
    <property type="entry name" value="Pept_C1"/>
    <property type="match status" value="1"/>
</dbReference>
<keyword evidence="7" id="KW-0732">Signal</keyword>
<dbReference type="PRINTS" id="PR00705">
    <property type="entry name" value="PAPAIN"/>
</dbReference>
<evidence type="ECO:0000259" key="8">
    <source>
        <dbReference type="SMART" id="SM00645"/>
    </source>
</evidence>
<accession>A0A814J6K9</accession>
<dbReference type="Pfam" id="PF08246">
    <property type="entry name" value="Inhibitor_I29"/>
    <property type="match status" value="1"/>
</dbReference>
<keyword evidence="4" id="KW-0788">Thiol protease</keyword>
<dbReference type="PROSITE" id="PS00639">
    <property type="entry name" value="THIOL_PROTEASE_HIS"/>
    <property type="match status" value="1"/>
</dbReference>
<dbReference type="EMBL" id="CAJOBD010003445">
    <property type="protein sequence ID" value="CAF3948808.1"/>
    <property type="molecule type" value="Genomic_DNA"/>
</dbReference>
<dbReference type="InterPro" id="IPR025660">
    <property type="entry name" value="Pept_his_AS"/>
</dbReference>
<dbReference type="Gene3D" id="3.90.70.10">
    <property type="entry name" value="Cysteine proteinases"/>
    <property type="match status" value="1"/>
</dbReference>
<dbReference type="PROSITE" id="PS00139">
    <property type="entry name" value="THIOL_PROTEASE_CYS"/>
    <property type="match status" value="1"/>
</dbReference>
<dbReference type="EMBL" id="CAJNOT010000613">
    <property type="protein sequence ID" value="CAF1035250.1"/>
    <property type="molecule type" value="Genomic_DNA"/>
</dbReference>
<evidence type="ECO:0000256" key="1">
    <source>
        <dbReference type="ARBA" id="ARBA00008455"/>
    </source>
</evidence>
<dbReference type="GO" id="GO:0006508">
    <property type="term" value="P:proteolysis"/>
    <property type="evidence" value="ECO:0007669"/>
    <property type="project" value="UniProtKB-KW"/>
</dbReference>
<protein>
    <submittedName>
        <fullName evidence="10">Uncharacterized protein</fullName>
    </submittedName>
</protein>
<reference evidence="10" key="1">
    <citation type="submission" date="2021-02" db="EMBL/GenBank/DDBJ databases">
        <authorList>
            <person name="Nowell W R."/>
        </authorList>
    </citation>
    <scope>NUCLEOTIDE SEQUENCE</scope>
</reference>
<dbReference type="InterPro" id="IPR038765">
    <property type="entry name" value="Papain-like_cys_pep_sf"/>
</dbReference>
<feature type="signal peptide" evidence="7">
    <location>
        <begin position="1"/>
        <end position="19"/>
    </location>
</feature>
<dbReference type="InterPro" id="IPR000668">
    <property type="entry name" value="Peptidase_C1A_C"/>
</dbReference>
<keyword evidence="6" id="KW-1015">Disulfide bond</keyword>
<feature type="chain" id="PRO_5036224881" evidence="7">
    <location>
        <begin position="20"/>
        <end position="421"/>
    </location>
</feature>
<comment type="caution">
    <text evidence="10">The sequence shown here is derived from an EMBL/GenBank/DDBJ whole genome shotgun (WGS) entry which is preliminary data.</text>
</comment>
<evidence type="ECO:0000313" key="11">
    <source>
        <dbReference type="EMBL" id="CAF3948808.1"/>
    </source>
</evidence>
<comment type="similarity">
    <text evidence="1">Belongs to the peptidase C1 family.</text>
</comment>
<dbReference type="PROSITE" id="PS00640">
    <property type="entry name" value="THIOL_PROTEASE_ASN"/>
    <property type="match status" value="1"/>
</dbReference>